<dbReference type="InterPro" id="IPR036640">
    <property type="entry name" value="ABC1_TM_sf"/>
</dbReference>
<evidence type="ECO:0000256" key="5">
    <source>
        <dbReference type="ARBA" id="ARBA00022840"/>
    </source>
</evidence>
<evidence type="ECO:0000256" key="3">
    <source>
        <dbReference type="ARBA" id="ARBA00022692"/>
    </source>
</evidence>
<feature type="transmembrane region" description="Helical" evidence="8">
    <location>
        <begin position="171"/>
        <end position="189"/>
    </location>
</feature>
<dbReference type="InterPro" id="IPR039421">
    <property type="entry name" value="Type_1_exporter"/>
</dbReference>
<feature type="domain" description="ABC transporter" evidence="9">
    <location>
        <begin position="377"/>
        <end position="610"/>
    </location>
</feature>
<dbReference type="PROSITE" id="PS00211">
    <property type="entry name" value="ABC_TRANSPORTER_1"/>
    <property type="match status" value="1"/>
</dbReference>
<evidence type="ECO:0000259" key="10">
    <source>
        <dbReference type="PROSITE" id="PS50929"/>
    </source>
</evidence>
<keyword evidence="5 11" id="KW-0067">ATP-binding</keyword>
<dbReference type="CDD" id="cd18565">
    <property type="entry name" value="ABC_6TM_exporter_like"/>
    <property type="match status" value="1"/>
</dbReference>
<evidence type="ECO:0000256" key="2">
    <source>
        <dbReference type="ARBA" id="ARBA00022448"/>
    </source>
</evidence>
<feature type="transmembrane region" description="Helical" evidence="8">
    <location>
        <begin position="88"/>
        <end position="110"/>
    </location>
</feature>
<dbReference type="InterPro" id="IPR003593">
    <property type="entry name" value="AAA+_ATPase"/>
</dbReference>
<evidence type="ECO:0000256" key="1">
    <source>
        <dbReference type="ARBA" id="ARBA00004141"/>
    </source>
</evidence>
<dbReference type="EMBL" id="BAABKX010000015">
    <property type="protein sequence ID" value="GAA5058220.1"/>
    <property type="molecule type" value="Genomic_DNA"/>
</dbReference>
<dbReference type="InterPro" id="IPR017871">
    <property type="entry name" value="ABC_transporter-like_CS"/>
</dbReference>
<dbReference type="InterPro" id="IPR027417">
    <property type="entry name" value="P-loop_NTPase"/>
</dbReference>
<evidence type="ECO:0000259" key="9">
    <source>
        <dbReference type="PROSITE" id="PS50893"/>
    </source>
</evidence>
<dbReference type="GO" id="GO:0016887">
    <property type="term" value="F:ATP hydrolysis activity"/>
    <property type="evidence" value="ECO:0007669"/>
    <property type="project" value="InterPro"/>
</dbReference>
<dbReference type="PANTHER" id="PTHR24221:SF654">
    <property type="entry name" value="ATP-BINDING CASSETTE SUB-FAMILY B MEMBER 6"/>
    <property type="match status" value="1"/>
</dbReference>
<dbReference type="PROSITE" id="PS50893">
    <property type="entry name" value="ABC_TRANSPORTER_2"/>
    <property type="match status" value="1"/>
</dbReference>
<name>A0AAV3UMG4_9EURY</name>
<dbReference type="Proteomes" id="UP001501729">
    <property type="component" value="Unassembled WGS sequence"/>
</dbReference>
<keyword evidence="4" id="KW-0547">Nucleotide-binding</keyword>
<feature type="transmembrane region" description="Helical" evidence="8">
    <location>
        <begin position="281"/>
        <end position="301"/>
    </location>
</feature>
<keyword evidence="12" id="KW-1185">Reference proteome</keyword>
<evidence type="ECO:0000256" key="6">
    <source>
        <dbReference type="ARBA" id="ARBA00022989"/>
    </source>
</evidence>
<dbReference type="AlphaFoldDB" id="A0AAV3UMG4"/>
<dbReference type="Gene3D" id="1.20.1560.10">
    <property type="entry name" value="ABC transporter type 1, transmembrane domain"/>
    <property type="match status" value="1"/>
</dbReference>
<dbReference type="InterPro" id="IPR003439">
    <property type="entry name" value="ABC_transporter-like_ATP-bd"/>
</dbReference>
<dbReference type="SMART" id="SM00382">
    <property type="entry name" value="AAA"/>
    <property type="match status" value="1"/>
</dbReference>
<dbReference type="FunFam" id="3.40.50.300:FF:000287">
    <property type="entry name" value="Multidrug ABC transporter ATP-binding protein"/>
    <property type="match status" value="1"/>
</dbReference>
<keyword evidence="3 8" id="KW-0812">Transmembrane</keyword>
<evidence type="ECO:0000313" key="12">
    <source>
        <dbReference type="Proteomes" id="UP001501729"/>
    </source>
</evidence>
<keyword evidence="6 8" id="KW-1133">Transmembrane helix</keyword>
<proteinExistence type="predicted"/>
<evidence type="ECO:0000256" key="8">
    <source>
        <dbReference type="SAM" id="Phobius"/>
    </source>
</evidence>
<accession>A0AAV3UMG4</accession>
<dbReference type="SUPFAM" id="SSF90123">
    <property type="entry name" value="ABC transporter transmembrane region"/>
    <property type="match status" value="1"/>
</dbReference>
<keyword evidence="7 8" id="KW-0472">Membrane</keyword>
<dbReference type="PROSITE" id="PS50929">
    <property type="entry name" value="ABC_TM1F"/>
    <property type="match status" value="1"/>
</dbReference>
<dbReference type="Pfam" id="PF00664">
    <property type="entry name" value="ABC_membrane"/>
    <property type="match status" value="1"/>
</dbReference>
<comment type="subcellular location">
    <subcellularLocation>
        <location evidence="1">Membrane</location>
        <topology evidence="1">Multi-pass membrane protein</topology>
    </subcellularLocation>
</comment>
<dbReference type="SUPFAM" id="SSF52540">
    <property type="entry name" value="P-loop containing nucleoside triphosphate hydrolases"/>
    <property type="match status" value="1"/>
</dbReference>
<evidence type="ECO:0000313" key="11">
    <source>
        <dbReference type="EMBL" id="GAA5058220.1"/>
    </source>
</evidence>
<keyword evidence="2" id="KW-0813">Transport</keyword>
<sequence length="654" mass="72127">MILFSLSNKLPNSSELTTDNPMWRLYAEYGKGHVAEFTLGIVATTLSRLSGLLPPFILGLAIDAIFLNQREFHLPLFPAEWIPQTSTGQLWLSIAIIALSFFVGATFSWLEGWGWNRFAQGVQHALRVDTYDRMQLLDMGFFDDKQTGELMSILNNDVNQLETFLNDGMSSALRIVVMVAGIGLLLFWLNPALALVALLPVPLLALFTYLFVRIIQPKYAAMRASVGALNSRLENNLGGVRVIKTETAEEYESDRVEDASQDYYDANWDAIRTRITFFPGLSLLTGIGFAITFAVGGFWLLSGPPGPFSGPLEPGEFVTFIVLSQQFIWPMAQFGQIINIYQRAKASSVRVFDLMNERGTLDESAGAPDLVVPDGTVKYDDVSFGYGEETVISNVDLQAERGDTIALVGPTGAGKSTVLKLLLRMYDVDEGAIRIDGTDIRDVNLRSLRRSIGYVSQDPFLFYGSVKENIAYGTFDASGEEIVSAAKAAEAHEFVVNLPDGYDTMVGERGMKLSGGQRQRLSIARTILKNPAILVLDEATSHVDTETEALIQRSLARLVREKTTFAIAHRLSTIKEADEIAVLDEGRIVERGTHDDLLALDGLYANLWRVQAGEIESLPRDFIERAIRRRAQVEGVEEVGGRSENADAQADGGE</sequence>
<feature type="transmembrane region" description="Helical" evidence="8">
    <location>
        <begin position="49"/>
        <end position="68"/>
    </location>
</feature>
<dbReference type="GO" id="GO:0140359">
    <property type="term" value="F:ABC-type transporter activity"/>
    <property type="evidence" value="ECO:0007669"/>
    <property type="project" value="InterPro"/>
</dbReference>
<evidence type="ECO:0000256" key="7">
    <source>
        <dbReference type="ARBA" id="ARBA00023136"/>
    </source>
</evidence>
<dbReference type="Pfam" id="PF00005">
    <property type="entry name" value="ABC_tran"/>
    <property type="match status" value="1"/>
</dbReference>
<dbReference type="InterPro" id="IPR011527">
    <property type="entry name" value="ABC1_TM_dom"/>
</dbReference>
<protein>
    <submittedName>
        <fullName evidence="11">ABC transporter ATP-binding protein</fullName>
    </submittedName>
</protein>
<reference evidence="11 12" key="1">
    <citation type="journal article" date="2019" name="Int. J. Syst. Evol. Microbiol.">
        <title>The Global Catalogue of Microorganisms (GCM) 10K type strain sequencing project: providing services to taxonomists for standard genome sequencing and annotation.</title>
        <authorList>
            <consortium name="The Broad Institute Genomics Platform"/>
            <consortium name="The Broad Institute Genome Sequencing Center for Infectious Disease"/>
            <person name="Wu L."/>
            <person name="Ma J."/>
        </authorList>
    </citation>
    <scope>NUCLEOTIDE SEQUENCE [LARGE SCALE GENOMIC DNA]</scope>
    <source>
        <strain evidence="11 12">JCM 17504</strain>
    </source>
</reference>
<dbReference type="Gene3D" id="3.40.50.300">
    <property type="entry name" value="P-loop containing nucleotide triphosphate hydrolases"/>
    <property type="match status" value="1"/>
</dbReference>
<dbReference type="GO" id="GO:0005524">
    <property type="term" value="F:ATP binding"/>
    <property type="evidence" value="ECO:0007669"/>
    <property type="project" value="UniProtKB-KW"/>
</dbReference>
<feature type="domain" description="ABC transmembrane type-1" evidence="10">
    <location>
        <begin position="39"/>
        <end position="343"/>
    </location>
</feature>
<comment type="caution">
    <text evidence="11">The sequence shown here is derived from an EMBL/GenBank/DDBJ whole genome shotgun (WGS) entry which is preliminary data.</text>
</comment>
<evidence type="ECO:0000256" key="4">
    <source>
        <dbReference type="ARBA" id="ARBA00022741"/>
    </source>
</evidence>
<organism evidence="11 12">
    <name type="scientific">Haladaptatus pallidirubidus</name>
    <dbReference type="NCBI Taxonomy" id="1008152"/>
    <lineage>
        <taxon>Archaea</taxon>
        <taxon>Methanobacteriati</taxon>
        <taxon>Methanobacteriota</taxon>
        <taxon>Stenosarchaea group</taxon>
        <taxon>Halobacteria</taxon>
        <taxon>Halobacteriales</taxon>
        <taxon>Haladaptataceae</taxon>
        <taxon>Haladaptatus</taxon>
    </lineage>
</organism>
<dbReference type="GO" id="GO:0016020">
    <property type="term" value="C:membrane"/>
    <property type="evidence" value="ECO:0007669"/>
    <property type="project" value="UniProtKB-SubCell"/>
</dbReference>
<gene>
    <name evidence="11" type="ORF">GCM10025751_40970</name>
</gene>
<dbReference type="PANTHER" id="PTHR24221">
    <property type="entry name" value="ATP-BINDING CASSETTE SUB-FAMILY B"/>
    <property type="match status" value="1"/>
</dbReference>
<feature type="transmembrane region" description="Helical" evidence="8">
    <location>
        <begin position="195"/>
        <end position="215"/>
    </location>
</feature>